<feature type="compositionally biased region" description="Basic and acidic residues" evidence="1">
    <location>
        <begin position="166"/>
        <end position="179"/>
    </location>
</feature>
<feature type="region of interest" description="Disordered" evidence="1">
    <location>
        <begin position="274"/>
        <end position="342"/>
    </location>
</feature>
<feature type="region of interest" description="Disordered" evidence="1">
    <location>
        <begin position="1"/>
        <end position="182"/>
    </location>
</feature>
<name>A0A6J3F9N6_SAPAP</name>
<feature type="region of interest" description="Disordered" evidence="1">
    <location>
        <begin position="194"/>
        <end position="250"/>
    </location>
</feature>
<feature type="compositionally biased region" description="Low complexity" evidence="1">
    <location>
        <begin position="231"/>
        <end position="250"/>
    </location>
</feature>
<proteinExistence type="predicted"/>
<dbReference type="RefSeq" id="XP_032102363.1">
    <property type="nucleotide sequence ID" value="XM_032246472.1"/>
</dbReference>
<dbReference type="GeneID" id="116528992"/>
<sequence>MWRGRGRPGPLPARPVPSGARRPFSSSRRGRPAGSGTQWARGPRGRASARLQHRRDVRSARKGSAAGEVPARSDPGAEARGAGNSASHSRRPNKDTGGARLAGGEERTRWQVRSSERPGGAIMGGGGVAVRPARKEPPPRRRRPRPRPRRTAGTPRVQRRRCWKARGAEGRAGTQHEGKLGFGSVSFYRVGGAPIRAGPRVAGRAGSRGPGPAGRALRRAPLPGSLPAPRPGSSRSASPSSARPSARSLPEPGLIWSRWRQGVGAAQPPLLGCQCRAHSPARPPAHTLTRAPPPLPRDQGSSPNSRPGRRERSAAGAGGLRGEAARVTPFHPQPHAPFIPGEKTAWRRSGFPNPAFFSPGGVDWCIICK</sequence>
<protein>
    <submittedName>
        <fullName evidence="3">Uncharacterized protein LOC116528992</fullName>
    </submittedName>
</protein>
<accession>A0A6J3F9N6</accession>
<dbReference type="AlphaFoldDB" id="A0A6J3F9N6"/>
<feature type="compositionally biased region" description="Basic residues" evidence="1">
    <location>
        <begin position="140"/>
        <end position="150"/>
    </location>
</feature>
<feature type="compositionally biased region" description="Low complexity" evidence="1">
    <location>
        <begin position="194"/>
        <end position="205"/>
    </location>
</feature>
<feature type="compositionally biased region" description="Low complexity" evidence="1">
    <location>
        <begin position="16"/>
        <end position="36"/>
    </location>
</feature>
<organism evidence="2 3">
    <name type="scientific">Sapajus apella</name>
    <name type="common">Brown-capped capuchin</name>
    <name type="synonym">Cebus apella</name>
    <dbReference type="NCBI Taxonomy" id="9515"/>
    <lineage>
        <taxon>Eukaryota</taxon>
        <taxon>Metazoa</taxon>
        <taxon>Chordata</taxon>
        <taxon>Craniata</taxon>
        <taxon>Vertebrata</taxon>
        <taxon>Euteleostomi</taxon>
        <taxon>Mammalia</taxon>
        <taxon>Eutheria</taxon>
        <taxon>Euarchontoglires</taxon>
        <taxon>Primates</taxon>
        <taxon>Haplorrhini</taxon>
        <taxon>Platyrrhini</taxon>
        <taxon>Cebidae</taxon>
        <taxon>Cebinae</taxon>
        <taxon>Sapajus</taxon>
    </lineage>
</organism>
<gene>
    <name evidence="3" type="primary">LOC116528992</name>
</gene>
<dbReference type="Proteomes" id="UP000504640">
    <property type="component" value="Unplaced"/>
</dbReference>
<reference evidence="3" key="1">
    <citation type="submission" date="2025-08" db="UniProtKB">
        <authorList>
            <consortium name="RefSeq"/>
        </authorList>
    </citation>
    <scope>IDENTIFICATION</scope>
    <source>
        <tissue evidence="3">Blood</tissue>
    </source>
</reference>
<evidence type="ECO:0000313" key="2">
    <source>
        <dbReference type="Proteomes" id="UP000504640"/>
    </source>
</evidence>
<feature type="compositionally biased region" description="Low complexity" evidence="1">
    <location>
        <begin position="213"/>
        <end position="223"/>
    </location>
</feature>
<evidence type="ECO:0000256" key="1">
    <source>
        <dbReference type="SAM" id="MobiDB-lite"/>
    </source>
</evidence>
<evidence type="ECO:0000313" key="3">
    <source>
        <dbReference type="RefSeq" id="XP_032102363.1"/>
    </source>
</evidence>
<keyword evidence="2" id="KW-1185">Reference proteome</keyword>